<dbReference type="RefSeq" id="WP_073025193.1">
    <property type="nucleotide sequence ID" value="NZ_FQZS01000006.1"/>
</dbReference>
<keyword evidence="6 8" id="KW-1133">Transmembrane helix</keyword>
<dbReference type="NCBIfam" id="NF009926">
    <property type="entry name" value="PRK13387.1"/>
    <property type="match status" value="1"/>
</dbReference>
<dbReference type="GO" id="GO:0009234">
    <property type="term" value="P:menaquinone biosynthetic process"/>
    <property type="evidence" value="ECO:0007669"/>
    <property type="project" value="UniProtKB-UniPathway"/>
</dbReference>
<evidence type="ECO:0000313" key="9">
    <source>
        <dbReference type="EMBL" id="SHI69532.1"/>
    </source>
</evidence>
<evidence type="ECO:0000256" key="1">
    <source>
        <dbReference type="ARBA" id="ARBA00004141"/>
    </source>
</evidence>
<dbReference type="AlphaFoldDB" id="A0A1M6D8I2"/>
<comment type="pathway">
    <text evidence="2">Quinol/quinone metabolism; menaquinone biosynthesis.</text>
</comment>
<feature type="transmembrane region" description="Helical" evidence="8">
    <location>
        <begin position="146"/>
        <end position="166"/>
    </location>
</feature>
<dbReference type="Proteomes" id="UP000184442">
    <property type="component" value="Unassembled WGS sequence"/>
</dbReference>
<dbReference type="EMBL" id="FQZS01000006">
    <property type="protein sequence ID" value="SHI69532.1"/>
    <property type="molecule type" value="Genomic_DNA"/>
</dbReference>
<dbReference type="OrthoDB" id="9767568at2"/>
<dbReference type="STRING" id="1122184.SAMN02745176_01067"/>
<dbReference type="GO" id="GO:0016020">
    <property type="term" value="C:membrane"/>
    <property type="evidence" value="ECO:0007669"/>
    <property type="project" value="UniProtKB-SubCell"/>
</dbReference>
<feature type="transmembrane region" description="Helical" evidence="8">
    <location>
        <begin position="93"/>
        <end position="110"/>
    </location>
</feature>
<evidence type="ECO:0000313" key="10">
    <source>
        <dbReference type="Proteomes" id="UP000184442"/>
    </source>
</evidence>
<protein>
    <submittedName>
        <fullName evidence="9">1,4-dihydroxy-2-naphthoate octaprenyltransferase</fullName>
    </submittedName>
</protein>
<feature type="transmembrane region" description="Helical" evidence="8">
    <location>
        <begin position="43"/>
        <end position="61"/>
    </location>
</feature>
<dbReference type="GO" id="GO:0004659">
    <property type="term" value="F:prenyltransferase activity"/>
    <property type="evidence" value="ECO:0007669"/>
    <property type="project" value="InterPro"/>
</dbReference>
<dbReference type="GO" id="GO:0042371">
    <property type="term" value="P:vitamin K biosynthetic process"/>
    <property type="evidence" value="ECO:0007669"/>
    <property type="project" value="TreeGrafter"/>
</dbReference>
<dbReference type="UniPathway" id="UPA00079"/>
<proteinExistence type="predicted"/>
<dbReference type="InterPro" id="IPR044878">
    <property type="entry name" value="UbiA_sf"/>
</dbReference>
<keyword evidence="10" id="KW-1185">Reference proteome</keyword>
<dbReference type="Gene3D" id="1.10.357.140">
    <property type="entry name" value="UbiA prenyltransferase"/>
    <property type="match status" value="1"/>
</dbReference>
<dbReference type="PANTHER" id="PTHR13929">
    <property type="entry name" value="1,4-DIHYDROXY-2-NAPHTHOATE OCTAPRENYLTRANSFERASE"/>
    <property type="match status" value="1"/>
</dbReference>
<evidence type="ECO:0000256" key="5">
    <source>
        <dbReference type="ARBA" id="ARBA00022692"/>
    </source>
</evidence>
<dbReference type="Pfam" id="PF01040">
    <property type="entry name" value="UbiA"/>
    <property type="match status" value="1"/>
</dbReference>
<evidence type="ECO:0000256" key="8">
    <source>
        <dbReference type="SAM" id="Phobius"/>
    </source>
</evidence>
<evidence type="ECO:0000256" key="7">
    <source>
        <dbReference type="ARBA" id="ARBA00023136"/>
    </source>
</evidence>
<feature type="transmembrane region" description="Helical" evidence="8">
    <location>
        <begin position="116"/>
        <end position="134"/>
    </location>
</feature>
<keyword evidence="3" id="KW-0474">Menaquinone biosynthesis</keyword>
<dbReference type="PANTHER" id="PTHR13929:SF0">
    <property type="entry name" value="UBIA PRENYLTRANSFERASE DOMAIN-CONTAINING PROTEIN 1"/>
    <property type="match status" value="1"/>
</dbReference>
<keyword evidence="4 9" id="KW-0808">Transferase</keyword>
<dbReference type="PIRSF" id="PIRSF005355">
    <property type="entry name" value="UBIAD1"/>
    <property type="match status" value="1"/>
</dbReference>
<evidence type="ECO:0000256" key="2">
    <source>
        <dbReference type="ARBA" id="ARBA00004863"/>
    </source>
</evidence>
<gene>
    <name evidence="9" type="ORF">SAMN02745176_01067</name>
</gene>
<feature type="transmembrane region" description="Helical" evidence="8">
    <location>
        <begin position="290"/>
        <end position="311"/>
    </location>
</feature>
<keyword evidence="5 8" id="KW-0812">Transmembrane</keyword>
<evidence type="ECO:0000256" key="6">
    <source>
        <dbReference type="ARBA" id="ARBA00022989"/>
    </source>
</evidence>
<keyword evidence="7 8" id="KW-0472">Membrane</keyword>
<dbReference type="NCBIfam" id="NF004752">
    <property type="entry name" value="PRK06080.1-4"/>
    <property type="match status" value="1"/>
</dbReference>
<dbReference type="InterPro" id="IPR000537">
    <property type="entry name" value="UbiA_prenyltransferase"/>
</dbReference>
<reference evidence="9 10" key="1">
    <citation type="submission" date="2016-11" db="EMBL/GenBank/DDBJ databases">
        <authorList>
            <person name="Jaros S."/>
            <person name="Januszkiewicz K."/>
            <person name="Wedrychowicz H."/>
        </authorList>
    </citation>
    <scope>NUCLEOTIDE SEQUENCE [LARGE SCALE GENOMIC DNA]</scope>
    <source>
        <strain evidence="9 10">DSM 19022</strain>
    </source>
</reference>
<name>A0A1M6D8I2_9FIRM</name>
<organism evidence="9 10">
    <name type="scientific">Lutispora thermophila DSM 19022</name>
    <dbReference type="NCBI Taxonomy" id="1122184"/>
    <lineage>
        <taxon>Bacteria</taxon>
        <taxon>Bacillati</taxon>
        <taxon>Bacillota</taxon>
        <taxon>Clostridia</taxon>
        <taxon>Lutisporales</taxon>
        <taxon>Lutisporaceae</taxon>
        <taxon>Lutispora</taxon>
    </lineage>
</organism>
<dbReference type="CDD" id="cd13962">
    <property type="entry name" value="PT_UbiA_UBIAD1"/>
    <property type="match status" value="1"/>
</dbReference>
<dbReference type="InterPro" id="IPR026046">
    <property type="entry name" value="UBIAD1"/>
</dbReference>
<feature type="transmembrane region" description="Helical" evidence="8">
    <location>
        <begin position="244"/>
        <end position="270"/>
    </location>
</feature>
<evidence type="ECO:0000256" key="4">
    <source>
        <dbReference type="ARBA" id="ARBA00022679"/>
    </source>
</evidence>
<comment type="subcellular location">
    <subcellularLocation>
        <location evidence="1">Membrane</location>
        <topology evidence="1">Multi-pass membrane protein</topology>
    </subcellularLocation>
</comment>
<evidence type="ECO:0000256" key="3">
    <source>
        <dbReference type="ARBA" id="ARBA00022428"/>
    </source>
</evidence>
<accession>A0A1M6D8I2</accession>
<sequence length="317" mass="35804">MKIRSFLKLVEIQTKVASVIPFFIGTFYTIYRYKTFNVNNFAMMLVSLLCIDMATTAINNYQDYRKAVKKYGYGYESHNAIVRDKLSERSVRTTIFALLALATAFGLLLFLNSNAIVLLIGVLSFFIGITYSYGPVPISRTPFGEVFSGFTMGFFITFLAVYIHIFDSDIVTLALKENMLSIQINLLELVYIALVAVPAIIGIADIMLANNICDIEDDIENNRYTLPIYIGKDKALMIFKISYYIIYMVLILLIIMRIIPYACTLALITFLPVSKNIKSFFQIQTKKDTFVLAVKNFVMINGALAITLLLGEIITVI</sequence>
<feature type="transmembrane region" description="Helical" evidence="8">
    <location>
        <begin position="186"/>
        <end position="208"/>
    </location>
</feature>